<dbReference type="Gene3D" id="3.90.1530.30">
    <property type="match status" value="1"/>
</dbReference>
<evidence type="ECO:0000256" key="3">
    <source>
        <dbReference type="SAM" id="MobiDB-lite"/>
    </source>
</evidence>
<dbReference type="SUPFAM" id="SSF109709">
    <property type="entry name" value="KorB DNA-binding domain-like"/>
    <property type="match status" value="1"/>
</dbReference>
<dbReference type="PANTHER" id="PTHR33375">
    <property type="entry name" value="CHROMOSOME-PARTITIONING PROTEIN PARB-RELATED"/>
    <property type="match status" value="1"/>
</dbReference>
<comment type="similarity">
    <text evidence="1">Belongs to the ParB family.</text>
</comment>
<dbReference type="InterPro" id="IPR050336">
    <property type="entry name" value="Chromosome_partition/occlusion"/>
</dbReference>
<dbReference type="Pfam" id="PF17762">
    <property type="entry name" value="HTH_ParB"/>
    <property type="match status" value="1"/>
</dbReference>
<protein>
    <submittedName>
        <fullName evidence="5">ParB/RepB/Spo0J family partition protein</fullName>
    </submittedName>
</protein>
<dbReference type="RefSeq" id="WP_353865597.1">
    <property type="nucleotide sequence ID" value="NZ_CP088295.1"/>
</dbReference>
<dbReference type="Proteomes" id="UP001058860">
    <property type="component" value="Chromosome"/>
</dbReference>
<evidence type="ECO:0000256" key="1">
    <source>
        <dbReference type="ARBA" id="ARBA00006295"/>
    </source>
</evidence>
<dbReference type="PANTHER" id="PTHR33375:SF1">
    <property type="entry name" value="CHROMOSOME-PARTITIONING PROTEIN PARB-RELATED"/>
    <property type="match status" value="1"/>
</dbReference>
<dbReference type="Pfam" id="PF02195">
    <property type="entry name" value="ParB_N"/>
    <property type="match status" value="1"/>
</dbReference>
<evidence type="ECO:0000313" key="5">
    <source>
        <dbReference type="EMBL" id="UUY05132.1"/>
    </source>
</evidence>
<dbReference type="EMBL" id="CP088295">
    <property type="protein sequence ID" value="UUY05132.1"/>
    <property type="molecule type" value="Genomic_DNA"/>
</dbReference>
<keyword evidence="2" id="KW-0159">Chromosome partition</keyword>
<feature type="region of interest" description="Disordered" evidence="3">
    <location>
        <begin position="236"/>
        <end position="260"/>
    </location>
</feature>
<dbReference type="Gene3D" id="1.10.10.2830">
    <property type="match status" value="1"/>
</dbReference>
<evidence type="ECO:0000256" key="2">
    <source>
        <dbReference type="ARBA" id="ARBA00022829"/>
    </source>
</evidence>
<name>A0ABY5PKD8_9ACTN</name>
<proteinExistence type="inferred from homology"/>
<feature type="region of interest" description="Disordered" evidence="3">
    <location>
        <begin position="1"/>
        <end position="31"/>
    </location>
</feature>
<dbReference type="InterPro" id="IPR004437">
    <property type="entry name" value="ParB/RepB/Spo0J"/>
</dbReference>
<dbReference type="InterPro" id="IPR003115">
    <property type="entry name" value="ParB_N"/>
</dbReference>
<dbReference type="InterPro" id="IPR036086">
    <property type="entry name" value="ParB/Sulfiredoxin_sf"/>
</dbReference>
<dbReference type="NCBIfam" id="TIGR00180">
    <property type="entry name" value="parB_part"/>
    <property type="match status" value="1"/>
</dbReference>
<sequence>MRASTSRRTSAASTNSTSRRSPAPSSCRASSSPLVVREIEDGYELVAGFHRIAAARSLGLTEVPVVIRTADSEDADRAVENIARKQLNPYEEAKAVSAMLARGFSEEGTAQALGWPKARITARVKILELPERAQQMIGDGAIPLSAVDQLRSIGSVAPDLLDVLVTYLDGENAWAAERLAREPGWVLDAAMSQNGDRRVFAAHLDRASAYEIAELRLGKKTDQLYAEAEKLHGQIDRYAYGPPTSASPTTTSTGPERPAS</sequence>
<reference evidence="6" key="1">
    <citation type="submission" date="2021-11" db="EMBL/GenBank/DDBJ databases">
        <title>Cultivation dependent microbiological survey of springs from the worlds oldest radium mine currently devoted to the extraction of radon-saturated water.</title>
        <authorList>
            <person name="Kapinusova G."/>
            <person name="Smrhova T."/>
            <person name="Strejcek M."/>
            <person name="Suman J."/>
            <person name="Jani K."/>
            <person name="Pajer P."/>
            <person name="Uhlik O."/>
        </authorList>
    </citation>
    <scope>NUCLEOTIDE SEQUENCE [LARGE SCALE GENOMIC DNA]</scope>
    <source>
        <strain evidence="6">J379</strain>
    </source>
</reference>
<gene>
    <name evidence="5" type="ORF">LRS13_06275</name>
</gene>
<organism evidence="5 6">
    <name type="scientific">Svornostia abyssi</name>
    <dbReference type="NCBI Taxonomy" id="2898438"/>
    <lineage>
        <taxon>Bacteria</taxon>
        <taxon>Bacillati</taxon>
        <taxon>Actinomycetota</taxon>
        <taxon>Thermoleophilia</taxon>
        <taxon>Solirubrobacterales</taxon>
        <taxon>Baekduiaceae</taxon>
        <taxon>Svornostia</taxon>
    </lineage>
</organism>
<accession>A0ABY5PKD8</accession>
<dbReference type="SMART" id="SM00470">
    <property type="entry name" value="ParB"/>
    <property type="match status" value="1"/>
</dbReference>
<keyword evidence="6" id="KW-1185">Reference proteome</keyword>
<evidence type="ECO:0000313" key="6">
    <source>
        <dbReference type="Proteomes" id="UP001058860"/>
    </source>
</evidence>
<dbReference type="InterPro" id="IPR041468">
    <property type="entry name" value="HTH_ParB/Spo0J"/>
</dbReference>
<feature type="domain" description="ParB-like N-terminal" evidence="4">
    <location>
        <begin position="5"/>
        <end position="82"/>
    </location>
</feature>
<feature type="compositionally biased region" description="Low complexity" evidence="3">
    <location>
        <begin position="242"/>
        <end position="253"/>
    </location>
</feature>
<evidence type="ECO:0000259" key="4">
    <source>
        <dbReference type="SMART" id="SM00470"/>
    </source>
</evidence>
<dbReference type="SUPFAM" id="SSF110849">
    <property type="entry name" value="ParB/Sulfiredoxin"/>
    <property type="match status" value="1"/>
</dbReference>